<dbReference type="AlphaFoldDB" id="A0A1Y5S3B1"/>
<sequence length="525" mass="56077">MLGLHPTGSQPLASGGYAEFAYLYVPGLFEQLIADPAPALEFLVEIVAWDRAAGATTTLRYSMRGFTSGPSDSVANTHYEGRLASPFRFSQSMFQAGALGGRSEPSFGTIRLINLDGGLDGLADMAVDGREVTVRAGGVGFAYDDFRTILSARAEGWRFTETEVELAIQDQVIALDRPLQETLFDDTAGDLEGQPLPVALGICRNVTPRLVDAAGLVYKVADGAVEAIPAVYDGGVALTGGSVPTLDLANGEFTLAASPAQEITCDVTGQTFGAASAPVTAGAIIRALLVEYGGLTDPDDFVPDDFTAVEADNDAAIGLYIPDSRTIPAILDDIIRTIGGFYTFDRQRRFSLGVLKAPNIGSYVAAFGETEIVTLSRRDLPDELAPIVWRWRVGYRRNWTVQTSGLAGAVTDERRAFLAEETRVQTAEDASVRTASPLAAEPPLVPALYDGAADAAAEAARLLALFGVPRFIYEVRVKALGYRLRLNDTVRVTYGRYGLDGGRTMRVIGLTLDGARNETILECLA</sequence>
<proteinExistence type="predicted"/>
<dbReference type="InParanoid" id="A0A1Y5S3B1"/>
<dbReference type="Proteomes" id="UP000193200">
    <property type="component" value="Unassembled WGS sequence"/>
</dbReference>
<dbReference type="OrthoDB" id="973813at2"/>
<accession>A0A1Y5S3B1</accession>
<organism evidence="1 2">
    <name type="scientific">Oceanibacterium hippocampi</name>
    <dbReference type="NCBI Taxonomy" id="745714"/>
    <lineage>
        <taxon>Bacteria</taxon>
        <taxon>Pseudomonadati</taxon>
        <taxon>Pseudomonadota</taxon>
        <taxon>Alphaproteobacteria</taxon>
        <taxon>Sneathiellales</taxon>
        <taxon>Sneathiellaceae</taxon>
        <taxon>Oceanibacterium</taxon>
    </lineage>
</organism>
<evidence type="ECO:0000313" key="1">
    <source>
        <dbReference type="EMBL" id="SLN31707.1"/>
    </source>
</evidence>
<protein>
    <recommendedName>
        <fullName evidence="3">Tip attachment protein J domain-containing protein</fullName>
    </recommendedName>
</protein>
<evidence type="ECO:0008006" key="3">
    <source>
        <dbReference type="Google" id="ProtNLM"/>
    </source>
</evidence>
<evidence type="ECO:0000313" key="2">
    <source>
        <dbReference type="Proteomes" id="UP000193200"/>
    </source>
</evidence>
<reference evidence="1 2" key="1">
    <citation type="submission" date="2017-03" db="EMBL/GenBank/DDBJ databases">
        <authorList>
            <person name="Afonso C.L."/>
            <person name="Miller P.J."/>
            <person name="Scott M.A."/>
            <person name="Spackman E."/>
            <person name="Goraichik I."/>
            <person name="Dimitrov K.M."/>
            <person name="Suarez D.L."/>
            <person name="Swayne D.E."/>
        </authorList>
    </citation>
    <scope>NUCLEOTIDE SEQUENCE [LARGE SCALE GENOMIC DNA]</scope>
    <source>
        <strain evidence="1 2">CECT 7691</strain>
    </source>
</reference>
<dbReference type="EMBL" id="FWFR01000001">
    <property type="protein sequence ID" value="SLN31707.1"/>
    <property type="molecule type" value="Genomic_DNA"/>
</dbReference>
<keyword evidence="2" id="KW-1185">Reference proteome</keyword>
<dbReference type="RefSeq" id="WP_085882396.1">
    <property type="nucleotide sequence ID" value="NZ_FWFR01000001.1"/>
</dbReference>
<name>A0A1Y5S3B1_9PROT</name>
<gene>
    <name evidence="1" type="ORF">OCH7691_01141</name>
</gene>